<dbReference type="OrthoDB" id="9806180at2"/>
<comment type="caution">
    <text evidence="3">The sequence shown here is derived from an EMBL/GenBank/DDBJ whole genome shotgun (WGS) entry which is preliminary data.</text>
</comment>
<dbReference type="SUPFAM" id="SSF53474">
    <property type="entry name" value="alpha/beta-Hydrolases"/>
    <property type="match status" value="1"/>
</dbReference>
<dbReference type="GO" id="GO:0016787">
    <property type="term" value="F:hydrolase activity"/>
    <property type="evidence" value="ECO:0007669"/>
    <property type="project" value="UniProtKB-KW"/>
</dbReference>
<keyword evidence="1 3" id="KW-0378">Hydrolase</keyword>
<dbReference type="InterPro" id="IPR050300">
    <property type="entry name" value="GDXG_lipolytic_enzyme"/>
</dbReference>
<evidence type="ECO:0000313" key="3">
    <source>
        <dbReference type="EMBL" id="PTX55945.1"/>
    </source>
</evidence>
<evidence type="ECO:0000313" key="4">
    <source>
        <dbReference type="Proteomes" id="UP000243978"/>
    </source>
</evidence>
<dbReference type="RefSeq" id="WP_107844187.1">
    <property type="nucleotide sequence ID" value="NZ_QBKS01000001.1"/>
</dbReference>
<evidence type="ECO:0000259" key="2">
    <source>
        <dbReference type="Pfam" id="PF07859"/>
    </source>
</evidence>
<evidence type="ECO:0000256" key="1">
    <source>
        <dbReference type="ARBA" id="ARBA00022801"/>
    </source>
</evidence>
<organism evidence="3 4">
    <name type="scientific">Litoreibacter ponti</name>
    <dbReference type="NCBI Taxonomy" id="1510457"/>
    <lineage>
        <taxon>Bacteria</taxon>
        <taxon>Pseudomonadati</taxon>
        <taxon>Pseudomonadota</taxon>
        <taxon>Alphaproteobacteria</taxon>
        <taxon>Rhodobacterales</taxon>
        <taxon>Roseobacteraceae</taxon>
        <taxon>Litoreibacter</taxon>
    </lineage>
</organism>
<dbReference type="EMBL" id="QBKS01000001">
    <property type="protein sequence ID" value="PTX55945.1"/>
    <property type="molecule type" value="Genomic_DNA"/>
</dbReference>
<sequence>MDDRAPDFLVEYRSTLVAGEKVPLHLEIFAPDVRSVGTVLFFHSGGFMGGSYRAGRKLARDAVAQDLTFVSVEYRLKAKLDALTSDWAPQVLERQASSPKAFKLARRFSTAPALAATEDGLAALRWIEENRLQYGLGAARQAILGISAGGIVAANMSFLAPAMGVARPPVSAVSILSGALPNLSLCDLSRGPALQWLHGRGDERVSVNSAIAVADEAEGRAPPTDMRVFETKQHGVWLYRRRGLPGSSQAKRRSEFWTFLRDNIALDEL</sequence>
<protein>
    <submittedName>
        <fullName evidence="3">Alpha/beta hydrolase family protein</fullName>
    </submittedName>
</protein>
<accession>A0A2T6BIR0</accession>
<dbReference type="Pfam" id="PF07859">
    <property type="entry name" value="Abhydrolase_3"/>
    <property type="match status" value="1"/>
</dbReference>
<proteinExistence type="predicted"/>
<dbReference type="InterPro" id="IPR029058">
    <property type="entry name" value="AB_hydrolase_fold"/>
</dbReference>
<dbReference type="Gene3D" id="3.40.50.1820">
    <property type="entry name" value="alpha/beta hydrolase"/>
    <property type="match status" value="1"/>
</dbReference>
<name>A0A2T6BIR0_9RHOB</name>
<keyword evidence="4" id="KW-1185">Reference proteome</keyword>
<gene>
    <name evidence="3" type="ORF">C8N43_0594</name>
</gene>
<dbReference type="Proteomes" id="UP000243978">
    <property type="component" value="Unassembled WGS sequence"/>
</dbReference>
<dbReference type="AlphaFoldDB" id="A0A2T6BIR0"/>
<feature type="domain" description="Alpha/beta hydrolase fold-3" evidence="2">
    <location>
        <begin position="111"/>
        <end position="165"/>
    </location>
</feature>
<reference evidence="3 4" key="1">
    <citation type="submission" date="2018-04" db="EMBL/GenBank/DDBJ databases">
        <title>Genomic Encyclopedia of Archaeal and Bacterial Type Strains, Phase II (KMG-II): from individual species to whole genera.</title>
        <authorList>
            <person name="Goeker M."/>
        </authorList>
    </citation>
    <scope>NUCLEOTIDE SEQUENCE [LARGE SCALE GENOMIC DNA]</scope>
    <source>
        <strain evidence="3 4">DSM 100977</strain>
    </source>
</reference>
<dbReference type="InterPro" id="IPR013094">
    <property type="entry name" value="AB_hydrolase_3"/>
</dbReference>
<dbReference type="PANTHER" id="PTHR48081">
    <property type="entry name" value="AB HYDROLASE SUPERFAMILY PROTEIN C4A8.06C"/>
    <property type="match status" value="1"/>
</dbReference>